<evidence type="ECO:0000313" key="3">
    <source>
        <dbReference type="Proteomes" id="UP000800200"/>
    </source>
</evidence>
<dbReference type="AlphaFoldDB" id="A0A6A6D549"/>
<evidence type="ECO:0000256" key="1">
    <source>
        <dbReference type="SAM" id="MobiDB-lite"/>
    </source>
</evidence>
<name>A0A6A6D549_9PEZI</name>
<sequence length="709" mass="75758">MLPLIDCWLSAWDVGSIAGAFERSNGGVYALVRRLGLPSRERAQIRRPAARDMDRTRAAREAQSTPALATHLTVSSRTEPTACAVRHPAPTAVALPEPQPGLKRIKVITSFDGLPVAVDIRISRNQVAWTPRLELHVASARWAGQHPQAIADDLGIPYRAVVSRLSLMRVPPLPRSHLVRQYDPAIARERMREAGLIDGDHAMQNARAAVSNRLSDPEFQGRLVNRLTMLCVAMATVTVAALAHSYWLQTRPSETRYFLVDGRNPPRPIRALESPVVDDTQLLEWTVRAVLAAYNVNYHDYPTQLNTAGRRFSIPGWNSFAQSYMAGGSFEAMKRGRMVCYAQAQLPGHADLREFTADQQQQPGDLGDGAGRDGPMTGTGALAVQARPATLALLAMALMSASASAQAPPQPASTPADRAATRDRILEDAIPLTPEMIRELARRFGEVQRAREESVAIIAAPVSRPVNVGFQPGQPTSIVQTVRGYPTALSFFDATGQPWPIAWDTNSNNANVSGGGGAGVGGCSTSPNAGPAGPGGPAAELAGFHVCVPVRGSNTIQITPMSVAPRGGLLVNLQGAPKPISFLLVAGQARYDADVSIHVASRGPNARIQIDTRPGAPVTGAPYLTAMLSGVAPADAVPLAVSGVSPDAVRAWRLGNQIYLRTSHTLLSPPWDASQYGEGGTTVYALPETPVVLLSVNNRTVSAELREER</sequence>
<protein>
    <submittedName>
        <fullName evidence="2">Uncharacterized protein</fullName>
    </submittedName>
</protein>
<evidence type="ECO:0000313" key="2">
    <source>
        <dbReference type="EMBL" id="KAF2174554.1"/>
    </source>
</evidence>
<feature type="region of interest" description="Disordered" evidence="1">
    <location>
        <begin position="358"/>
        <end position="380"/>
    </location>
</feature>
<dbReference type="Proteomes" id="UP000800200">
    <property type="component" value="Unassembled WGS sequence"/>
</dbReference>
<keyword evidence="3" id="KW-1185">Reference proteome</keyword>
<gene>
    <name evidence="2" type="ORF">K469DRAFT_687530</name>
</gene>
<organism evidence="2 3">
    <name type="scientific">Zopfia rhizophila CBS 207.26</name>
    <dbReference type="NCBI Taxonomy" id="1314779"/>
    <lineage>
        <taxon>Eukaryota</taxon>
        <taxon>Fungi</taxon>
        <taxon>Dikarya</taxon>
        <taxon>Ascomycota</taxon>
        <taxon>Pezizomycotina</taxon>
        <taxon>Dothideomycetes</taxon>
        <taxon>Dothideomycetes incertae sedis</taxon>
        <taxon>Zopfiaceae</taxon>
        <taxon>Zopfia</taxon>
    </lineage>
</organism>
<reference evidence="2" key="1">
    <citation type="journal article" date="2020" name="Stud. Mycol.">
        <title>101 Dothideomycetes genomes: a test case for predicting lifestyles and emergence of pathogens.</title>
        <authorList>
            <person name="Haridas S."/>
            <person name="Albert R."/>
            <person name="Binder M."/>
            <person name="Bloem J."/>
            <person name="Labutti K."/>
            <person name="Salamov A."/>
            <person name="Andreopoulos B."/>
            <person name="Baker S."/>
            <person name="Barry K."/>
            <person name="Bills G."/>
            <person name="Bluhm B."/>
            <person name="Cannon C."/>
            <person name="Castanera R."/>
            <person name="Culley D."/>
            <person name="Daum C."/>
            <person name="Ezra D."/>
            <person name="Gonzalez J."/>
            <person name="Henrissat B."/>
            <person name="Kuo A."/>
            <person name="Liang C."/>
            <person name="Lipzen A."/>
            <person name="Lutzoni F."/>
            <person name="Magnuson J."/>
            <person name="Mondo S."/>
            <person name="Nolan M."/>
            <person name="Ohm R."/>
            <person name="Pangilinan J."/>
            <person name="Park H.-J."/>
            <person name="Ramirez L."/>
            <person name="Alfaro M."/>
            <person name="Sun H."/>
            <person name="Tritt A."/>
            <person name="Yoshinaga Y."/>
            <person name="Zwiers L.-H."/>
            <person name="Turgeon B."/>
            <person name="Goodwin S."/>
            <person name="Spatafora J."/>
            <person name="Crous P."/>
            <person name="Grigoriev I."/>
        </authorList>
    </citation>
    <scope>NUCLEOTIDE SEQUENCE</scope>
    <source>
        <strain evidence="2">CBS 207.26</strain>
    </source>
</reference>
<dbReference type="CDD" id="cd16385">
    <property type="entry name" value="IcmL"/>
    <property type="match status" value="1"/>
</dbReference>
<dbReference type="InterPro" id="IPR021055">
    <property type="entry name" value="T4BSS_IcmL/DotI"/>
</dbReference>
<dbReference type="Pfam" id="PF11393">
    <property type="entry name" value="T4BSS_DotI_IcmL"/>
    <property type="match status" value="1"/>
</dbReference>
<dbReference type="EMBL" id="ML994831">
    <property type="protein sequence ID" value="KAF2174554.1"/>
    <property type="molecule type" value="Genomic_DNA"/>
</dbReference>
<proteinExistence type="predicted"/>
<accession>A0A6A6D549</accession>
<dbReference type="Pfam" id="PF12293">
    <property type="entry name" value="T4BSS_DotH_IcmK"/>
    <property type="match status" value="1"/>
</dbReference>
<dbReference type="InterPro" id="IPR022073">
    <property type="entry name" value="T4BSS_DotH_IcmK"/>
</dbReference>